<dbReference type="PANTHER" id="PTHR35024:SF4">
    <property type="entry name" value="POLYMER-FORMING CYTOSKELETAL PROTEIN"/>
    <property type="match status" value="1"/>
</dbReference>
<name>A0ABR7MW32_9FIRM</name>
<dbReference type="InterPro" id="IPR007607">
    <property type="entry name" value="BacA/B"/>
</dbReference>
<dbReference type="Pfam" id="PF04519">
    <property type="entry name" value="Bactofilin"/>
    <property type="match status" value="1"/>
</dbReference>
<evidence type="ECO:0000256" key="1">
    <source>
        <dbReference type="ARBA" id="ARBA00044755"/>
    </source>
</evidence>
<dbReference type="RefSeq" id="WP_249305458.1">
    <property type="nucleotide sequence ID" value="NZ_JACRSW010000032.1"/>
</dbReference>
<feature type="compositionally biased region" description="Acidic residues" evidence="2">
    <location>
        <begin position="85"/>
        <end position="105"/>
    </location>
</feature>
<dbReference type="Proteomes" id="UP000637513">
    <property type="component" value="Unassembled WGS sequence"/>
</dbReference>
<accession>A0ABR7MW32</accession>
<comment type="caution">
    <text evidence="3">The sequence shown here is derived from an EMBL/GenBank/DDBJ whole genome shotgun (WGS) entry which is preliminary data.</text>
</comment>
<feature type="compositionally biased region" description="Acidic residues" evidence="2">
    <location>
        <begin position="38"/>
        <end position="47"/>
    </location>
</feature>
<proteinExistence type="inferred from homology"/>
<evidence type="ECO:0000256" key="2">
    <source>
        <dbReference type="SAM" id="MobiDB-lite"/>
    </source>
</evidence>
<reference evidence="3 4" key="1">
    <citation type="submission" date="2020-08" db="EMBL/GenBank/DDBJ databases">
        <title>Genome public.</title>
        <authorList>
            <person name="Liu C."/>
            <person name="Sun Q."/>
        </authorList>
    </citation>
    <scope>NUCLEOTIDE SEQUENCE [LARGE SCALE GENOMIC DNA]</scope>
    <source>
        <strain evidence="3 4">BX3</strain>
    </source>
</reference>
<evidence type="ECO:0000313" key="4">
    <source>
        <dbReference type="Proteomes" id="UP000637513"/>
    </source>
</evidence>
<feature type="region of interest" description="Disordered" evidence="2">
    <location>
        <begin position="33"/>
        <end position="133"/>
    </location>
</feature>
<feature type="compositionally biased region" description="Acidic residues" evidence="2">
    <location>
        <begin position="55"/>
        <end position="78"/>
    </location>
</feature>
<gene>
    <name evidence="3" type="ORF">H8700_09815</name>
</gene>
<comment type="similarity">
    <text evidence="1">Belongs to the bactofilin family.</text>
</comment>
<protein>
    <submittedName>
        <fullName evidence="3">Polymer-forming cytoskeletal protein</fullName>
    </submittedName>
</protein>
<organism evidence="3 4">
    <name type="scientific">Jutongia hominis</name>
    <dbReference type="NCBI Taxonomy" id="2763664"/>
    <lineage>
        <taxon>Bacteria</taxon>
        <taxon>Bacillati</taxon>
        <taxon>Bacillota</taxon>
        <taxon>Clostridia</taxon>
        <taxon>Lachnospirales</taxon>
        <taxon>Lachnospiraceae</taxon>
        <taxon>Jutongia</taxon>
    </lineage>
</organism>
<feature type="compositionally biased region" description="Basic and acidic residues" evidence="2">
    <location>
        <begin position="107"/>
        <end position="133"/>
    </location>
</feature>
<dbReference type="EMBL" id="JACRSW010000032">
    <property type="protein sequence ID" value="MBC8558002.1"/>
    <property type="molecule type" value="Genomic_DNA"/>
</dbReference>
<evidence type="ECO:0000313" key="3">
    <source>
        <dbReference type="EMBL" id="MBC8558002.1"/>
    </source>
</evidence>
<sequence>MGTFDDANVDKDLLSQIFADEGDDAETDALLNEMLSDEKEDTNTSEDDVLKDLLSDDNDTEETSETDTPEENSEEETQDAVPQDTMEETVEVPAVEEDVPEESVAEPEAKEEKDEKAEPAAKPDFASRSDNDPIMREAKEVMDRERNNGTVTTITSGTTIRGGISSDGSLEVMGVITGDVECQGKVSIIGQVSGNVIASEVYVSTQRLEGSLSSEGTVKIGVGTVIIGDIDATSAYIAGAVKGDIDVNGHVEVDSTAIIKGNIKAKSIQVNNGAVVDGYCSLNYAGVNLDDFFDEK</sequence>
<keyword evidence="4" id="KW-1185">Reference proteome</keyword>
<dbReference type="PANTHER" id="PTHR35024">
    <property type="entry name" value="HYPOTHETICAL CYTOSOLIC PROTEIN"/>
    <property type="match status" value="1"/>
</dbReference>